<organism evidence="2 3">
    <name type="scientific">Lasallia pustulata</name>
    <dbReference type="NCBI Taxonomy" id="136370"/>
    <lineage>
        <taxon>Eukaryota</taxon>
        <taxon>Fungi</taxon>
        <taxon>Dikarya</taxon>
        <taxon>Ascomycota</taxon>
        <taxon>Pezizomycotina</taxon>
        <taxon>Lecanoromycetes</taxon>
        <taxon>OSLEUM clade</taxon>
        <taxon>Umbilicariomycetidae</taxon>
        <taxon>Umbilicariales</taxon>
        <taxon>Umbilicariaceae</taxon>
        <taxon>Lasallia</taxon>
    </lineage>
</organism>
<feature type="compositionally biased region" description="Polar residues" evidence="1">
    <location>
        <begin position="47"/>
        <end position="74"/>
    </location>
</feature>
<gene>
    <name evidence="2" type="ORF">FRX48_09751</name>
</gene>
<protein>
    <submittedName>
        <fullName evidence="2">Uncharacterized protein</fullName>
    </submittedName>
</protein>
<feature type="compositionally biased region" description="Low complexity" evidence="1">
    <location>
        <begin position="75"/>
        <end position="84"/>
    </location>
</feature>
<feature type="region of interest" description="Disordered" evidence="1">
    <location>
        <begin position="42"/>
        <end position="94"/>
    </location>
</feature>
<proteinExistence type="predicted"/>
<name>A0A5M8PC07_9LECA</name>
<reference evidence="2 3" key="1">
    <citation type="submission" date="2019-09" db="EMBL/GenBank/DDBJ databases">
        <title>The hologenome of the rock-dwelling lichen Lasallia pustulata.</title>
        <authorList>
            <person name="Greshake Tzovaras B."/>
            <person name="Segers F."/>
            <person name="Bicker A."/>
            <person name="Dal Grande F."/>
            <person name="Otte J."/>
            <person name="Hankeln T."/>
            <person name="Schmitt I."/>
            <person name="Ebersberger I."/>
        </authorList>
    </citation>
    <scope>NUCLEOTIDE SEQUENCE [LARGE SCALE GENOMIC DNA]</scope>
    <source>
        <strain evidence="2">A1-1</strain>
    </source>
</reference>
<dbReference type="Proteomes" id="UP000324767">
    <property type="component" value="Unassembled WGS sequence"/>
</dbReference>
<sequence>MRPFWAAPPAPLRGQGAKARANINIGLASVLAPFSLSLRSVGHTPPRSGSRTVWQSDEQGGSQSPMQHSASRTNAAPPSSMSHAAAEDAATKHGSHVGMIEAREARAKGIAPSSLLVHAMEITVPWVLDSRTVKVMDPCPSRKVKAFPSPSLLLSSVILLPTLHP</sequence>
<dbReference type="EMBL" id="VXIT01000027">
    <property type="protein sequence ID" value="KAA6406480.1"/>
    <property type="molecule type" value="Genomic_DNA"/>
</dbReference>
<evidence type="ECO:0000313" key="3">
    <source>
        <dbReference type="Proteomes" id="UP000324767"/>
    </source>
</evidence>
<evidence type="ECO:0000313" key="2">
    <source>
        <dbReference type="EMBL" id="KAA6406480.1"/>
    </source>
</evidence>
<dbReference type="AlphaFoldDB" id="A0A5M8PC07"/>
<comment type="caution">
    <text evidence="2">The sequence shown here is derived from an EMBL/GenBank/DDBJ whole genome shotgun (WGS) entry which is preliminary data.</text>
</comment>
<accession>A0A5M8PC07</accession>
<evidence type="ECO:0000256" key="1">
    <source>
        <dbReference type="SAM" id="MobiDB-lite"/>
    </source>
</evidence>